<evidence type="ECO:0000313" key="1">
    <source>
        <dbReference type="EMBL" id="EQD66593.1"/>
    </source>
</evidence>
<gene>
    <name evidence="1" type="ORF">B2A_01106</name>
</gene>
<organism evidence="1">
    <name type="scientific">mine drainage metagenome</name>
    <dbReference type="NCBI Taxonomy" id="410659"/>
    <lineage>
        <taxon>unclassified sequences</taxon>
        <taxon>metagenomes</taxon>
        <taxon>ecological metagenomes</taxon>
    </lineage>
</organism>
<name>T1BDR6_9ZZZZ</name>
<dbReference type="AlphaFoldDB" id="T1BDR6"/>
<sequence>MLKVFLVDGDKGGVGKSIAARLLIHYHVTLPADVRPSIYVIDSDRSNPDIGGTGGYVEDPQAGIEAVALLDLSDEDGWIDLVKRFGEFVEDENEHRVIVSLPSQIGTRAFSGEIAIVREAMRALNMIPVWVLSRTKECLAALEGRQIALPHRYDRGVAVRNLFWGRAREFYRWENSELRKSLMSSGWADVTLPAINETVLDGIERAPLHTIIPPDGHKVLDLGTDMSLRASVGAAMPSMKVIADYSPTGEEDAE</sequence>
<dbReference type="EMBL" id="AUZZ01000827">
    <property type="protein sequence ID" value="EQD66593.1"/>
    <property type="molecule type" value="Genomic_DNA"/>
</dbReference>
<reference evidence="1" key="1">
    <citation type="submission" date="2013-08" db="EMBL/GenBank/DDBJ databases">
        <authorList>
            <person name="Mendez C."/>
            <person name="Richter M."/>
            <person name="Ferrer M."/>
            <person name="Sanchez J."/>
        </authorList>
    </citation>
    <scope>NUCLEOTIDE SEQUENCE</scope>
</reference>
<accession>T1BDR6</accession>
<protein>
    <submittedName>
        <fullName evidence="1">Mobilization protein (MobD)</fullName>
    </submittedName>
</protein>
<comment type="caution">
    <text evidence="1">The sequence shown here is derived from an EMBL/GenBank/DDBJ whole genome shotgun (WGS) entry which is preliminary data.</text>
</comment>
<reference evidence="1" key="2">
    <citation type="journal article" date="2014" name="ISME J.">
        <title>Microbial stratification in low pH oxic and suboxic macroscopic growths along an acid mine drainage.</title>
        <authorList>
            <person name="Mendez-Garcia C."/>
            <person name="Mesa V."/>
            <person name="Sprenger R.R."/>
            <person name="Richter M."/>
            <person name="Diez M.S."/>
            <person name="Solano J."/>
            <person name="Bargiela R."/>
            <person name="Golyshina O.V."/>
            <person name="Manteca A."/>
            <person name="Ramos J.L."/>
            <person name="Gallego J.R."/>
            <person name="Llorente I."/>
            <person name="Martins Dos Santos V.A."/>
            <person name="Jensen O.N."/>
            <person name="Pelaez A.I."/>
            <person name="Sanchez J."/>
            <person name="Ferrer M."/>
        </authorList>
    </citation>
    <scope>NUCLEOTIDE SEQUENCE</scope>
</reference>
<proteinExistence type="predicted"/>